<dbReference type="HOGENOM" id="CLU_2466315_0_0_0"/>
<gene>
    <name evidence="1" type="ORF">DTL3_0463</name>
</gene>
<dbReference type="EMBL" id="LN824141">
    <property type="protein sequence ID" value="CEP77786.1"/>
    <property type="molecule type" value="Genomic_DNA"/>
</dbReference>
<name>A0A0C7NIQ4_DEFTU</name>
<dbReference type="STRING" id="1006576.DTL3_0463"/>
<organism evidence="1 2">
    <name type="scientific">Defluviitoga tunisiensis</name>
    <dbReference type="NCBI Taxonomy" id="1006576"/>
    <lineage>
        <taxon>Bacteria</taxon>
        <taxon>Thermotogati</taxon>
        <taxon>Thermotogota</taxon>
        <taxon>Thermotogae</taxon>
        <taxon>Petrotogales</taxon>
        <taxon>Petrotogaceae</taxon>
        <taxon>Defluviitoga</taxon>
    </lineage>
</organism>
<reference evidence="2" key="1">
    <citation type="submission" date="2014-11" db="EMBL/GenBank/DDBJ databases">
        <authorList>
            <person name="Wibberg D."/>
        </authorList>
    </citation>
    <scope>NUCLEOTIDE SEQUENCE [LARGE SCALE GENOMIC DNA]</scope>
    <source>
        <strain evidence="2">L3</strain>
    </source>
</reference>
<dbReference type="RefSeq" id="WP_045087350.1">
    <property type="nucleotide sequence ID" value="NZ_LN824141.1"/>
</dbReference>
<dbReference type="KEGG" id="dtn:DTL3_0463"/>
<dbReference type="OrthoDB" id="48368at2"/>
<dbReference type="Proteomes" id="UP000032809">
    <property type="component" value="Chromosome I"/>
</dbReference>
<accession>A0A0C7NIQ4</accession>
<sequence length="90" mass="10572">MWPFTRKSKKTRETAIKRMNSFLSNSQNRNNNNISEIRLTNVDEENLNYVVNYIKDYAVQHLSVKREDVKVHVSKEGNSITIVANIIYNK</sequence>
<keyword evidence="2" id="KW-1185">Reference proteome</keyword>
<evidence type="ECO:0000313" key="2">
    <source>
        <dbReference type="Proteomes" id="UP000032809"/>
    </source>
</evidence>
<evidence type="ECO:0000313" key="1">
    <source>
        <dbReference type="EMBL" id="CEP77786.1"/>
    </source>
</evidence>
<proteinExistence type="predicted"/>
<protein>
    <submittedName>
        <fullName evidence="1">Uncharacterized protein</fullName>
    </submittedName>
</protein>
<dbReference type="AlphaFoldDB" id="A0A0C7NIQ4"/>